<gene>
    <name evidence="1" type="ORF">GCM10017771_20330</name>
</gene>
<name>A0A919GKR1_9ACTN</name>
<protein>
    <submittedName>
        <fullName evidence="1">Uncharacterized protein</fullName>
    </submittedName>
</protein>
<dbReference type="AlphaFoldDB" id="A0A919GKR1"/>
<comment type="caution">
    <text evidence="1">The sequence shown here is derived from an EMBL/GenBank/DDBJ whole genome shotgun (WGS) entry which is preliminary data.</text>
</comment>
<dbReference type="Proteomes" id="UP000603227">
    <property type="component" value="Unassembled WGS sequence"/>
</dbReference>
<accession>A0A919GKR1</accession>
<proteinExistence type="predicted"/>
<evidence type="ECO:0000313" key="1">
    <source>
        <dbReference type="EMBL" id="GHH85803.1"/>
    </source>
</evidence>
<dbReference type="RefSeq" id="WP_229913706.1">
    <property type="nucleotide sequence ID" value="NZ_BNAT01000005.1"/>
</dbReference>
<organism evidence="1 2">
    <name type="scientific">Streptomyces capitiformicae</name>
    <dbReference type="NCBI Taxonomy" id="2014920"/>
    <lineage>
        <taxon>Bacteria</taxon>
        <taxon>Bacillati</taxon>
        <taxon>Actinomycetota</taxon>
        <taxon>Actinomycetes</taxon>
        <taxon>Kitasatosporales</taxon>
        <taxon>Streptomycetaceae</taxon>
        <taxon>Streptomyces</taxon>
    </lineage>
</organism>
<dbReference type="EMBL" id="BNAT01000005">
    <property type="protein sequence ID" value="GHH85803.1"/>
    <property type="molecule type" value="Genomic_DNA"/>
</dbReference>
<evidence type="ECO:0000313" key="2">
    <source>
        <dbReference type="Proteomes" id="UP000603227"/>
    </source>
</evidence>
<reference evidence="1" key="1">
    <citation type="journal article" date="2014" name="Int. J. Syst. Evol. Microbiol.">
        <title>Complete genome sequence of Corynebacterium casei LMG S-19264T (=DSM 44701T), isolated from a smear-ripened cheese.</title>
        <authorList>
            <consortium name="US DOE Joint Genome Institute (JGI-PGF)"/>
            <person name="Walter F."/>
            <person name="Albersmeier A."/>
            <person name="Kalinowski J."/>
            <person name="Ruckert C."/>
        </authorList>
    </citation>
    <scope>NUCLEOTIDE SEQUENCE</scope>
    <source>
        <strain evidence="1">CGMCC 4.7403</strain>
    </source>
</reference>
<keyword evidence="2" id="KW-1185">Reference proteome</keyword>
<reference evidence="1" key="2">
    <citation type="submission" date="2020-09" db="EMBL/GenBank/DDBJ databases">
        <authorList>
            <person name="Sun Q."/>
            <person name="Zhou Y."/>
        </authorList>
    </citation>
    <scope>NUCLEOTIDE SEQUENCE</scope>
    <source>
        <strain evidence="1">CGMCC 4.7403</strain>
    </source>
</reference>
<sequence length="90" mass="9625">MQLLLLAIGLAALLWPVARRPAWLAPAVRTGLPPLVTLAYVMILVGARRMGAFSPGEAVLLLYLLVSQSVPVHPAGRWCAERSTAPPSSR</sequence>